<accession>A0ABY8BJH6</accession>
<dbReference type="RefSeq" id="WP_277418623.1">
    <property type="nucleotide sequence ID" value="NZ_CP119083.1"/>
</dbReference>
<dbReference type="Pfam" id="PF11984">
    <property type="entry name" value="DUF3485"/>
    <property type="match status" value="1"/>
</dbReference>
<dbReference type="InterPro" id="IPR014263">
    <property type="entry name" value="Methanolan_biosynth_EpsI"/>
</dbReference>
<evidence type="ECO:0000259" key="1">
    <source>
        <dbReference type="Pfam" id="PF11984"/>
    </source>
</evidence>
<sequence>MDASLRARQREYRQLSRRGGATVGLAVRYYRDGGPERLISSTNRLTEWRTAWHETATAVRDESIHGRTLQLRETTVTGADGRFVVWHWYWIGGATTASNYVGKALQVKEKFMSGSADGAAVMVFAPYDEDPAAARPALRAFLQSELGALDAALAANRRQ</sequence>
<gene>
    <name evidence="2" type="ORF">PX653_20410</name>
</gene>
<proteinExistence type="predicted"/>
<organism evidence="2 3">
    <name type="scientific">Pseudoduganella chitinolytica</name>
    <dbReference type="NCBI Taxonomy" id="34070"/>
    <lineage>
        <taxon>Bacteria</taxon>
        <taxon>Pseudomonadati</taxon>
        <taxon>Pseudomonadota</taxon>
        <taxon>Betaproteobacteria</taxon>
        <taxon>Burkholderiales</taxon>
        <taxon>Oxalobacteraceae</taxon>
        <taxon>Telluria group</taxon>
        <taxon>Pseudoduganella</taxon>
    </lineage>
</organism>
<dbReference type="EMBL" id="CP119083">
    <property type="protein sequence ID" value="WEF35980.1"/>
    <property type="molecule type" value="Genomic_DNA"/>
</dbReference>
<reference evidence="2 3" key="1">
    <citation type="submission" date="2023-02" db="EMBL/GenBank/DDBJ databases">
        <title>Gemone sequence of Telluria chitinolytica ACM 3522T.</title>
        <authorList>
            <person name="Frediansyah A."/>
            <person name="Miess H."/>
            <person name="Gross H."/>
        </authorList>
    </citation>
    <scope>NUCLEOTIDE SEQUENCE [LARGE SCALE GENOMIC DNA]</scope>
    <source>
        <strain evidence="2 3">ACM 3522</strain>
    </source>
</reference>
<evidence type="ECO:0000313" key="3">
    <source>
        <dbReference type="Proteomes" id="UP001216510"/>
    </source>
</evidence>
<dbReference type="NCBIfam" id="TIGR02914">
    <property type="entry name" value="EpsI_fam"/>
    <property type="match status" value="1"/>
</dbReference>
<dbReference type="Proteomes" id="UP001216510">
    <property type="component" value="Chromosome"/>
</dbReference>
<evidence type="ECO:0000313" key="2">
    <source>
        <dbReference type="EMBL" id="WEF35980.1"/>
    </source>
</evidence>
<protein>
    <submittedName>
        <fullName evidence="2">EpsI family protein</fullName>
    </submittedName>
</protein>
<keyword evidence="3" id="KW-1185">Reference proteome</keyword>
<name>A0ABY8BJH6_9BURK</name>
<feature type="domain" description="Methanolan biosynthesis EpsI" evidence="1">
    <location>
        <begin position="9"/>
        <end position="150"/>
    </location>
</feature>